<protein>
    <submittedName>
        <fullName evidence="8">Uncharacterized protein LOC100179949</fullName>
    </submittedName>
</protein>
<evidence type="ECO:0000256" key="5">
    <source>
        <dbReference type="ARBA" id="ARBA00023242"/>
    </source>
</evidence>
<feature type="compositionally biased region" description="Polar residues" evidence="6">
    <location>
        <begin position="108"/>
        <end position="117"/>
    </location>
</feature>
<feature type="domain" description="CENP-T/Histone H4 histone fold" evidence="7">
    <location>
        <begin position="380"/>
        <end position="466"/>
    </location>
</feature>
<dbReference type="InterPro" id="IPR028255">
    <property type="entry name" value="CENP-T"/>
</dbReference>
<evidence type="ECO:0000256" key="3">
    <source>
        <dbReference type="ARBA" id="ARBA00010137"/>
    </source>
</evidence>
<dbReference type="Pfam" id="PF15511">
    <property type="entry name" value="CENP-T_C"/>
    <property type="match status" value="1"/>
</dbReference>
<dbReference type="GO" id="GO:0007059">
    <property type="term" value="P:chromosome segregation"/>
    <property type="evidence" value="ECO:0007669"/>
    <property type="project" value="TreeGrafter"/>
</dbReference>
<evidence type="ECO:0000259" key="7">
    <source>
        <dbReference type="Pfam" id="PF15511"/>
    </source>
</evidence>
<dbReference type="EMBL" id="LR786677">
    <property type="protein sequence ID" value="CAB3262488.1"/>
    <property type="molecule type" value="mRNA"/>
</dbReference>
<dbReference type="GO" id="GO:0000278">
    <property type="term" value="P:mitotic cell cycle"/>
    <property type="evidence" value="ECO:0007669"/>
    <property type="project" value="TreeGrafter"/>
</dbReference>
<evidence type="ECO:0000256" key="2">
    <source>
        <dbReference type="ARBA" id="ARBA00004286"/>
    </source>
</evidence>
<evidence type="ECO:0000256" key="6">
    <source>
        <dbReference type="SAM" id="MobiDB-lite"/>
    </source>
</evidence>
<sequence>MEEENMLMTPTLESATPRSLLQHVLVPTEVQATVKAHKQRKRRSGIRDVNSKRVSSAFNDETTESLNVSITPRTALLGTMNASNLMKTVHHPKRRKVSPSPEEIEVPQHSSSLIQSTELEESALVHSRLQAFRDFPQSQPVISTDEYSRKLKVKLAEFKKAKAEAAALRNQSQLTEKSIDITVPSDDKSNKNTSLLQASDEKNADQSHEHLTTAENVLISSADSISFVENTPAVNNQSKLSASIPEHEDVCPSSADNSLQTDQDPLQVSSLHAASKSAVSLIQEEINENKVTDIIPDEEVISEVPQKQANENNQAEAVPSHVGSSDRSAIKNPVPKQHLASNPIKKVLKPSLNIAHIVKNVSPKRRTSRTDIPISSAQLKGMVQHFSTRNVSKEAMEEIEKVYGKFFRNLTEDLEAACVHAKRKKITHEDMELIMKRQKHITESRPLKVLIEENFPLEYQDILIPVAKSCQVSTQRQEEHLEPKGPQKK</sequence>
<dbReference type="InterPro" id="IPR035425">
    <property type="entry name" value="CENP-T/H4_C"/>
</dbReference>
<evidence type="ECO:0000313" key="8">
    <source>
        <dbReference type="EMBL" id="CAB3262488.1"/>
    </source>
</evidence>
<name>A0A6F9DHB6_9ASCI</name>
<dbReference type="AlphaFoldDB" id="A0A6F9DHB6"/>
<dbReference type="Gene3D" id="1.10.20.10">
    <property type="entry name" value="Histone, subunit A"/>
    <property type="match status" value="1"/>
</dbReference>
<evidence type="ECO:0000256" key="4">
    <source>
        <dbReference type="ARBA" id="ARBA00022454"/>
    </source>
</evidence>
<dbReference type="PANTHER" id="PTHR46904">
    <property type="entry name" value="CENTROMERE PROTEIN T"/>
    <property type="match status" value="1"/>
</dbReference>
<dbReference type="GO" id="GO:0005634">
    <property type="term" value="C:nucleus"/>
    <property type="evidence" value="ECO:0007669"/>
    <property type="project" value="UniProtKB-SubCell"/>
</dbReference>
<dbReference type="InterPro" id="IPR009072">
    <property type="entry name" value="Histone-fold"/>
</dbReference>
<dbReference type="SUPFAM" id="SSF47113">
    <property type="entry name" value="Histone-fold"/>
    <property type="match status" value="1"/>
</dbReference>
<feature type="region of interest" description="Disordered" evidence="6">
    <location>
        <begin position="89"/>
        <end position="117"/>
    </location>
</feature>
<feature type="compositionally biased region" description="Basic and acidic residues" evidence="6">
    <location>
        <begin position="199"/>
        <end position="209"/>
    </location>
</feature>
<dbReference type="GO" id="GO:0046982">
    <property type="term" value="F:protein heterodimerization activity"/>
    <property type="evidence" value="ECO:0007669"/>
    <property type="project" value="InterPro"/>
</dbReference>
<dbReference type="PANTHER" id="PTHR46904:SF1">
    <property type="entry name" value="CENTROMERE PROTEIN T"/>
    <property type="match status" value="1"/>
</dbReference>
<feature type="region of interest" description="Disordered" evidence="6">
    <location>
        <begin position="308"/>
        <end position="340"/>
    </location>
</feature>
<dbReference type="GO" id="GO:0003677">
    <property type="term" value="F:DNA binding"/>
    <property type="evidence" value="ECO:0007669"/>
    <property type="project" value="InterPro"/>
</dbReference>
<comment type="similarity">
    <text evidence="3">Belongs to the CENP-T/CNN1 family.</text>
</comment>
<reference evidence="8" key="1">
    <citation type="submission" date="2020-04" db="EMBL/GenBank/DDBJ databases">
        <authorList>
            <person name="Neveu A P."/>
        </authorList>
    </citation>
    <scope>NUCLEOTIDE SEQUENCE</scope>
    <source>
        <tissue evidence="8">Whole embryo</tissue>
    </source>
</reference>
<accession>A0A6F9DHB6</accession>
<feature type="region of interest" description="Disordered" evidence="6">
    <location>
        <begin position="241"/>
        <end position="261"/>
    </location>
</feature>
<evidence type="ECO:0000256" key="1">
    <source>
        <dbReference type="ARBA" id="ARBA00004123"/>
    </source>
</evidence>
<keyword evidence="5" id="KW-0539">Nucleus</keyword>
<comment type="subcellular location">
    <subcellularLocation>
        <location evidence="2">Chromosome</location>
    </subcellularLocation>
    <subcellularLocation>
        <location evidence="1">Nucleus</location>
    </subcellularLocation>
</comment>
<dbReference type="GO" id="GO:0051382">
    <property type="term" value="P:kinetochore assembly"/>
    <property type="evidence" value="ECO:0007669"/>
    <property type="project" value="InterPro"/>
</dbReference>
<gene>
    <name evidence="8" type="primary">LOC100179949</name>
</gene>
<feature type="region of interest" description="Disordered" evidence="6">
    <location>
        <begin position="179"/>
        <end position="209"/>
    </location>
</feature>
<proteinExistence type="evidence at transcript level"/>
<dbReference type="CDD" id="cd22920">
    <property type="entry name" value="HFD_CENP-T"/>
    <property type="match status" value="1"/>
</dbReference>
<dbReference type="GO" id="GO:0000776">
    <property type="term" value="C:kinetochore"/>
    <property type="evidence" value="ECO:0007669"/>
    <property type="project" value="InterPro"/>
</dbReference>
<keyword evidence="4" id="KW-0158">Chromosome</keyword>
<organism evidence="8">
    <name type="scientific">Phallusia mammillata</name>
    <dbReference type="NCBI Taxonomy" id="59560"/>
    <lineage>
        <taxon>Eukaryota</taxon>
        <taxon>Metazoa</taxon>
        <taxon>Chordata</taxon>
        <taxon>Tunicata</taxon>
        <taxon>Ascidiacea</taxon>
        <taxon>Phlebobranchia</taxon>
        <taxon>Ascidiidae</taxon>
        <taxon>Phallusia</taxon>
    </lineage>
</organism>